<comment type="caution">
    <text evidence="2">The sequence shown here is derived from an EMBL/GenBank/DDBJ whole genome shotgun (WGS) entry which is preliminary data.</text>
</comment>
<dbReference type="InterPro" id="IPR016187">
    <property type="entry name" value="CTDL_fold"/>
</dbReference>
<evidence type="ECO:0000313" key="2">
    <source>
        <dbReference type="EMBL" id="OXA58450.1"/>
    </source>
</evidence>
<gene>
    <name evidence="2" type="ORF">Fcan01_06423</name>
</gene>
<protein>
    <recommendedName>
        <fullName evidence="4">C-type lectin domain-containing protein</fullName>
    </recommendedName>
</protein>
<name>A0A226EMD0_FOLCA</name>
<evidence type="ECO:0000256" key="1">
    <source>
        <dbReference type="SAM" id="SignalP"/>
    </source>
</evidence>
<proteinExistence type="predicted"/>
<dbReference type="InterPro" id="IPR016186">
    <property type="entry name" value="C-type_lectin-like/link_sf"/>
</dbReference>
<feature type="chain" id="PRO_5012104238" description="C-type lectin domain-containing protein" evidence="1">
    <location>
        <begin position="26"/>
        <end position="493"/>
    </location>
</feature>
<dbReference type="OrthoDB" id="8298415at2759"/>
<dbReference type="AlphaFoldDB" id="A0A226EMD0"/>
<dbReference type="STRING" id="158441.A0A226EMD0"/>
<accession>A0A226EMD0</accession>
<keyword evidence="1" id="KW-0732">Signal</keyword>
<sequence>MTVKCKLYHVALLALLVQSFTIVIGDDNDLDILFEHHGTKYLIGYDYVDADMAAKKCSQNGYQLVTIQGEEINLLLKNYLSKNTNLTGDLWTAGRLEVEEDAEIHNGTEKIKWGGFGESEEYADFARYETPRCKKSGCDGEFCPPNCGDTPSCKITLSPCTTITPQCGHVTTNCSAVRGDCSSTCPECEITSNPTCSVVQGSCTVENGKCHVIPGHCETYRPDCTTIRPDCVTVAKPCRSSSVKPICPTASNCYFLEHERCTTTQLPCYTTLPACTTRRAKCAEEYNSSGEATRYKCGETTTTCEPPVEICPPPKTTCRPPIGCDPVVCQSPVRICEKPEVHCPNPITKCPDPIVKCEEPTAFCDKPTVNCPAPEIICTQPAAVCNGSDVSCPGIVTHCESPIPDCPKPWVKCPKPEVVCENPIPCDPATHAPLTNPTCPPGYEECTDCGEGTTPISPTTEGGGCICLGKNVEYKWEKRNCFEKKQYLCQEGK</sequence>
<evidence type="ECO:0008006" key="4">
    <source>
        <dbReference type="Google" id="ProtNLM"/>
    </source>
</evidence>
<reference evidence="2 3" key="1">
    <citation type="submission" date="2015-12" db="EMBL/GenBank/DDBJ databases">
        <title>The genome of Folsomia candida.</title>
        <authorList>
            <person name="Faddeeva A."/>
            <person name="Derks M.F."/>
            <person name="Anvar Y."/>
            <person name="Smit S."/>
            <person name="Van Straalen N."/>
            <person name="Roelofs D."/>
        </authorList>
    </citation>
    <scope>NUCLEOTIDE SEQUENCE [LARGE SCALE GENOMIC DNA]</scope>
    <source>
        <strain evidence="2 3">VU population</strain>
        <tissue evidence="2">Whole body</tissue>
    </source>
</reference>
<dbReference type="Proteomes" id="UP000198287">
    <property type="component" value="Unassembled WGS sequence"/>
</dbReference>
<feature type="signal peptide" evidence="1">
    <location>
        <begin position="1"/>
        <end position="25"/>
    </location>
</feature>
<dbReference type="EMBL" id="LNIX01000003">
    <property type="protein sequence ID" value="OXA58450.1"/>
    <property type="molecule type" value="Genomic_DNA"/>
</dbReference>
<dbReference type="Gene3D" id="3.10.100.10">
    <property type="entry name" value="Mannose-Binding Protein A, subunit A"/>
    <property type="match status" value="1"/>
</dbReference>
<evidence type="ECO:0000313" key="3">
    <source>
        <dbReference type="Proteomes" id="UP000198287"/>
    </source>
</evidence>
<keyword evidence="3" id="KW-1185">Reference proteome</keyword>
<organism evidence="2 3">
    <name type="scientific">Folsomia candida</name>
    <name type="common">Springtail</name>
    <dbReference type="NCBI Taxonomy" id="158441"/>
    <lineage>
        <taxon>Eukaryota</taxon>
        <taxon>Metazoa</taxon>
        <taxon>Ecdysozoa</taxon>
        <taxon>Arthropoda</taxon>
        <taxon>Hexapoda</taxon>
        <taxon>Collembola</taxon>
        <taxon>Entomobryomorpha</taxon>
        <taxon>Isotomoidea</taxon>
        <taxon>Isotomidae</taxon>
        <taxon>Proisotominae</taxon>
        <taxon>Folsomia</taxon>
    </lineage>
</organism>
<dbReference type="SUPFAM" id="SSF56436">
    <property type="entry name" value="C-type lectin-like"/>
    <property type="match status" value="1"/>
</dbReference>